<dbReference type="AlphaFoldDB" id="A0AAW1I982"/>
<reference evidence="1 2" key="1">
    <citation type="journal article" date="2024" name="BMC Genomics">
        <title>De novo assembly and annotation of Popillia japonica's genome with initial clues to its potential as an invasive pest.</title>
        <authorList>
            <person name="Cucini C."/>
            <person name="Boschi S."/>
            <person name="Funari R."/>
            <person name="Cardaioli E."/>
            <person name="Iannotti N."/>
            <person name="Marturano G."/>
            <person name="Paoli F."/>
            <person name="Bruttini M."/>
            <person name="Carapelli A."/>
            <person name="Frati F."/>
            <person name="Nardi F."/>
        </authorList>
    </citation>
    <scope>NUCLEOTIDE SEQUENCE [LARGE SCALE GENOMIC DNA]</scope>
    <source>
        <strain evidence="1">DMR45628</strain>
    </source>
</reference>
<gene>
    <name evidence="1" type="ORF">QE152_g37720</name>
</gene>
<organism evidence="1 2">
    <name type="scientific">Popillia japonica</name>
    <name type="common">Japanese beetle</name>
    <dbReference type="NCBI Taxonomy" id="7064"/>
    <lineage>
        <taxon>Eukaryota</taxon>
        <taxon>Metazoa</taxon>
        <taxon>Ecdysozoa</taxon>
        <taxon>Arthropoda</taxon>
        <taxon>Hexapoda</taxon>
        <taxon>Insecta</taxon>
        <taxon>Pterygota</taxon>
        <taxon>Neoptera</taxon>
        <taxon>Endopterygota</taxon>
        <taxon>Coleoptera</taxon>
        <taxon>Polyphaga</taxon>
        <taxon>Scarabaeiformia</taxon>
        <taxon>Scarabaeidae</taxon>
        <taxon>Rutelinae</taxon>
        <taxon>Popillia</taxon>
    </lineage>
</organism>
<keyword evidence="2" id="KW-1185">Reference proteome</keyword>
<evidence type="ECO:0000313" key="2">
    <source>
        <dbReference type="Proteomes" id="UP001458880"/>
    </source>
</evidence>
<comment type="caution">
    <text evidence="1">The sequence shown here is derived from an EMBL/GenBank/DDBJ whole genome shotgun (WGS) entry which is preliminary data.</text>
</comment>
<name>A0AAW1I982_POPJA</name>
<dbReference type="Proteomes" id="UP001458880">
    <property type="component" value="Unassembled WGS sequence"/>
</dbReference>
<protein>
    <submittedName>
        <fullName evidence="1">Uncharacterized protein</fullName>
    </submittedName>
</protein>
<proteinExistence type="predicted"/>
<sequence>MRFKKSLVILQSTSMQLTLKSLKQNIFIPDKVRLPVEKESTIYERLTQKKPPPSQALFFTFRLRSISLLNQSNSVPTFWCFM</sequence>
<evidence type="ECO:0000313" key="1">
    <source>
        <dbReference type="EMBL" id="KAK9685723.1"/>
    </source>
</evidence>
<accession>A0AAW1I982</accession>
<dbReference type="EMBL" id="JASPKY010000755">
    <property type="protein sequence ID" value="KAK9685723.1"/>
    <property type="molecule type" value="Genomic_DNA"/>
</dbReference>